<dbReference type="Proteomes" id="UP001279734">
    <property type="component" value="Unassembled WGS sequence"/>
</dbReference>
<gene>
    <name evidence="1" type="ORF">Nepgr_021397</name>
</gene>
<sequence length="117" mass="12488">MTVANDHHDRRLPLPLSSWSSYPLWVGVPCPYWGALGDRAATSVTAGIQASVSTVTIHCSPLVGCLEAWSWRPSPSCQSLFIVPACDYVAIAPVTIPVPILPCGGFTPYATMLSTQC</sequence>
<comment type="caution">
    <text evidence="1">The sequence shown here is derived from an EMBL/GenBank/DDBJ whole genome shotgun (WGS) entry which is preliminary data.</text>
</comment>
<dbReference type="AlphaFoldDB" id="A0AAD3SYZ8"/>
<proteinExistence type="predicted"/>
<name>A0AAD3SYZ8_NEPGR</name>
<evidence type="ECO:0000313" key="1">
    <source>
        <dbReference type="EMBL" id="GMH19556.1"/>
    </source>
</evidence>
<keyword evidence="2" id="KW-1185">Reference proteome</keyword>
<evidence type="ECO:0000313" key="2">
    <source>
        <dbReference type="Proteomes" id="UP001279734"/>
    </source>
</evidence>
<dbReference type="EMBL" id="BSYO01000020">
    <property type="protein sequence ID" value="GMH19556.1"/>
    <property type="molecule type" value="Genomic_DNA"/>
</dbReference>
<reference evidence="1" key="1">
    <citation type="submission" date="2023-05" db="EMBL/GenBank/DDBJ databases">
        <title>Nepenthes gracilis genome sequencing.</title>
        <authorList>
            <person name="Fukushima K."/>
        </authorList>
    </citation>
    <scope>NUCLEOTIDE SEQUENCE</scope>
    <source>
        <strain evidence="1">SING2019-196</strain>
    </source>
</reference>
<organism evidence="1 2">
    <name type="scientific">Nepenthes gracilis</name>
    <name type="common">Slender pitcher plant</name>
    <dbReference type="NCBI Taxonomy" id="150966"/>
    <lineage>
        <taxon>Eukaryota</taxon>
        <taxon>Viridiplantae</taxon>
        <taxon>Streptophyta</taxon>
        <taxon>Embryophyta</taxon>
        <taxon>Tracheophyta</taxon>
        <taxon>Spermatophyta</taxon>
        <taxon>Magnoliopsida</taxon>
        <taxon>eudicotyledons</taxon>
        <taxon>Gunneridae</taxon>
        <taxon>Pentapetalae</taxon>
        <taxon>Caryophyllales</taxon>
        <taxon>Nepenthaceae</taxon>
        <taxon>Nepenthes</taxon>
    </lineage>
</organism>
<protein>
    <submittedName>
        <fullName evidence="1">Uncharacterized protein</fullName>
    </submittedName>
</protein>
<accession>A0AAD3SYZ8</accession>